<accession>A0ABS6F3X1</accession>
<evidence type="ECO:0000313" key="3">
    <source>
        <dbReference type="Proteomes" id="UP000736583"/>
    </source>
</evidence>
<dbReference type="PIRSF" id="PIRSF004762">
    <property type="entry name" value="CHP00423"/>
    <property type="match status" value="1"/>
</dbReference>
<proteinExistence type="predicted"/>
<dbReference type="NCBIfam" id="TIGR03956">
    <property type="entry name" value="rSAM_HydE"/>
    <property type="match status" value="1"/>
</dbReference>
<dbReference type="CDD" id="cd01335">
    <property type="entry name" value="Radical_SAM"/>
    <property type="match status" value="1"/>
</dbReference>
<dbReference type="PANTHER" id="PTHR43726:SF1">
    <property type="entry name" value="BIOTIN SYNTHASE"/>
    <property type="match status" value="1"/>
</dbReference>
<gene>
    <name evidence="2" type="primary">hydE</name>
    <name evidence="2" type="ORF">KQI89_15840</name>
</gene>
<reference evidence="2 3" key="1">
    <citation type="submission" date="2021-06" db="EMBL/GenBank/DDBJ databases">
        <authorList>
            <person name="Sun Q."/>
            <person name="Li D."/>
        </authorList>
    </citation>
    <scope>NUCLEOTIDE SEQUENCE [LARGE SCALE GENOMIC DNA]</scope>
    <source>
        <strain evidence="2 3">MSJ-4</strain>
    </source>
</reference>
<organism evidence="2 3">
    <name type="scientific">Clostridium simiarum</name>
    <dbReference type="NCBI Taxonomy" id="2841506"/>
    <lineage>
        <taxon>Bacteria</taxon>
        <taxon>Bacillati</taxon>
        <taxon>Bacillota</taxon>
        <taxon>Clostridia</taxon>
        <taxon>Eubacteriales</taxon>
        <taxon>Clostridiaceae</taxon>
        <taxon>Clostridium</taxon>
    </lineage>
</organism>
<feature type="domain" description="Radical SAM core" evidence="1">
    <location>
        <begin position="48"/>
        <end position="263"/>
    </location>
</feature>
<dbReference type="EMBL" id="JAHLQL010000007">
    <property type="protein sequence ID" value="MBU5593221.1"/>
    <property type="molecule type" value="Genomic_DNA"/>
</dbReference>
<protein>
    <submittedName>
        <fullName evidence="2">[FeFe] hydrogenase H-cluster radical SAM maturase HydE</fullName>
    </submittedName>
</protein>
<dbReference type="SFLD" id="SFLDG01280">
    <property type="entry name" value="HydE/PylB-like"/>
    <property type="match status" value="1"/>
</dbReference>
<keyword evidence="3" id="KW-1185">Reference proteome</keyword>
<name>A0ABS6F3X1_9CLOT</name>
<dbReference type="SMART" id="SM00729">
    <property type="entry name" value="Elp3"/>
    <property type="match status" value="1"/>
</dbReference>
<dbReference type="PANTHER" id="PTHR43726">
    <property type="entry name" value="3-METHYLORNITHINE SYNTHASE"/>
    <property type="match status" value="1"/>
</dbReference>
<dbReference type="InterPro" id="IPR007197">
    <property type="entry name" value="rSAM"/>
</dbReference>
<dbReference type="SFLD" id="SFLDS00029">
    <property type="entry name" value="Radical_SAM"/>
    <property type="match status" value="1"/>
</dbReference>
<dbReference type="RefSeq" id="WP_216457922.1">
    <property type="nucleotide sequence ID" value="NZ_JAHLQL010000007.1"/>
</dbReference>
<dbReference type="InterPro" id="IPR034422">
    <property type="entry name" value="HydE/PylB-like"/>
</dbReference>
<dbReference type="SFLD" id="SFLDF00348">
    <property type="entry name" value="FeFe_hydrogenase_maturase_(Hyd"/>
    <property type="match status" value="1"/>
</dbReference>
<dbReference type="InterPro" id="IPR006638">
    <property type="entry name" value="Elp3/MiaA/NifB-like_rSAM"/>
</dbReference>
<comment type="caution">
    <text evidence="2">The sequence shown here is derived from an EMBL/GenBank/DDBJ whole genome shotgun (WGS) entry which is preliminary data.</text>
</comment>
<dbReference type="Proteomes" id="UP000736583">
    <property type="component" value="Unassembled WGS sequence"/>
</dbReference>
<sequence length="348" mass="39851">MKEIIDELYEKNDLDEHRLLYLLNNIDEKSREYLTSKAHEKRLKHYGNKVYLRGIIEFTNYCKNNCLYCGIRGENKNAERYRLSLEDILDCCNSGYRLGYRTFVLQGGEDPYYTDDKLVELLKAIKTNFPDCAITLSIGEKSYDSYKKYYEAGADRYLLRHETASKKLYQRLHPNMELENRVQCLRNLKEIGYQVGAGFMVGIPGQTNEDFVEDLVFLKELQPHMVGLGPFIPHKDTIFKDEKSGTVETTVTLLAIVRMLLPDVLLPSTTALGTISPMGREKGLKAGGNVVMPNLSPTTVREKYMLYDNKICTGDEAAECRKCIENRIVSAGFSLDLSRGDNNLWSRK</sequence>
<dbReference type="PROSITE" id="PS51918">
    <property type="entry name" value="RADICAL_SAM"/>
    <property type="match status" value="1"/>
</dbReference>
<dbReference type="Pfam" id="PF04055">
    <property type="entry name" value="Radical_SAM"/>
    <property type="match status" value="1"/>
</dbReference>
<evidence type="ECO:0000313" key="2">
    <source>
        <dbReference type="EMBL" id="MBU5593221.1"/>
    </source>
</evidence>
<evidence type="ECO:0000259" key="1">
    <source>
        <dbReference type="PROSITE" id="PS51918"/>
    </source>
</evidence>
<dbReference type="SFLD" id="SFLDG01060">
    <property type="entry name" value="BATS_domain_containing"/>
    <property type="match status" value="1"/>
</dbReference>
<dbReference type="InterPro" id="IPR024021">
    <property type="entry name" value="FeFe-hyd_HydE_rSAM"/>
</dbReference>
<dbReference type="SFLD" id="SFLDG01082">
    <property type="entry name" value="B12-binding_domain_containing"/>
    <property type="match status" value="1"/>
</dbReference>